<proteinExistence type="predicted"/>
<keyword evidence="2" id="KW-1185">Reference proteome</keyword>
<reference evidence="1" key="1">
    <citation type="submission" date="2021-03" db="EMBL/GenBank/DDBJ databases">
        <title>Evolutionary priming and transition to the ectomycorrhizal habit in an iconic lineage of mushroom-forming fungi: is preadaptation a requirement?</title>
        <authorList>
            <consortium name="DOE Joint Genome Institute"/>
            <person name="Looney B.P."/>
            <person name="Miyauchi S."/>
            <person name="Morin E."/>
            <person name="Drula E."/>
            <person name="Courty P.E."/>
            <person name="Chicoki N."/>
            <person name="Fauchery L."/>
            <person name="Kohler A."/>
            <person name="Kuo A."/>
            <person name="LaButti K."/>
            <person name="Pangilinan J."/>
            <person name="Lipzen A."/>
            <person name="Riley R."/>
            <person name="Andreopoulos W."/>
            <person name="He G."/>
            <person name="Johnson J."/>
            <person name="Barry K.W."/>
            <person name="Grigoriev I.V."/>
            <person name="Nagy L."/>
            <person name="Hibbett D."/>
            <person name="Henrissat B."/>
            <person name="Matheny P.B."/>
            <person name="Labbe J."/>
            <person name="Martin A.F."/>
        </authorList>
    </citation>
    <scope>NUCLEOTIDE SEQUENCE</scope>
    <source>
        <strain evidence="1">BPL698</strain>
    </source>
</reference>
<comment type="caution">
    <text evidence="1">The sequence shown here is derived from an EMBL/GenBank/DDBJ whole genome shotgun (WGS) entry which is preliminary data.</text>
</comment>
<gene>
    <name evidence="1" type="ORF">F5148DRAFT_594968</name>
</gene>
<sequence length="1436" mass="157178">MGDKQHVIVSFQSSVRNAASALKKAADPWNKEDRETADRIISAAILVIDTPSLDQGILDMLSRLLRRPFAELYLTHPGTAVRLSAAIFTTIHDRIAQSWRARDSRSRSNWEQVAVVLLAGVQVAFDILSKSSNTHGTLQDHVESHSTDRVKVIVAQAYYAVICNAFFPVSPSIPLSAYSVSLRTSVYSLLSMTADDCIENKNKLRDSKLLGGAKLGRAIISTKDYLALEQLLILLAYLLPSVGGSATGRAERLEFLRDCFVDNTQRGNDLVELLKYVASPDWEITSDKIVDILARDLSVAQPFVTKSFSLGSSSPGLIPAERFYLDRTSILFNCEDEDGKIEGMHVPYDSIHHVDLSGSGTVVAHLLSAPQCHEPVQVAFDDGVIRMSIMISPTDIERFVRTLRIRGMMSRIKLNGMSLKQAIERTSVSISPTRLEFESSAHGIASYESKVKMIEDGVLQASDPGDDFPPNLELHVNKLQNQPTLLVKERRSTDFPSAPAPVTTQEAKVDYNGGGNDFSSAPCHQLQSVYESSQKRPTTAPLASGPPTSPRRTDPPPLHSPRASCPPHSRYNGDHVSSAYSSPSGHSGHGRPPNKDLREEIFGASDEELSSLSHTDSIFSTVQSSAEFVQSRRITRSSEKGPKYCSRTLRRSRFKRHCHTHVSLGPTTPALDPNQSQNPTPEQKLVPMVKGLRVMDSQDTALDKTRGAATTAKRKIVPELEDEIEDGYCVPSGLKGSSPTPTTNLMNISQSKRHSKVTTVQDRGAVPGRDFVSTSSTTEAAVEQKPPSSAVVGQSDSYIKLERVPINRSRKRIPVQSVVKQQGTFRTAELMSKRTITEGDVLVTPSDQGPPRKRVRVEPGNISSQRNKPHRAKQGISVRKPRKAAPSRVRKTYRNRQKVERSSGVWDVDYDEIPPSTAASKSTAAKECTLPLATTSDSMPVSREVQVKGTNGRTVFPSSTALKPTDVTPNDKKIEKLNHTDVCSIQIPTTHVLDDDDPIRSFSSSPSESLSLTIDASGPNVSVACEARVHSDRLSESDAPTKPFDIASITAPMRMCSTPKAIPETKSDIAASLTACDTTLPTLIDEEVNASAECRPNLVPVPTKDKVQGSSNTLVDLDYLDGPTIIADQPFESNKTENACETTRPVIETIDLTGDTPSPIRSPIFKRAEEEIATLHDVPASSCASSTGRTGEDVTDSSTLDPMYTTHQDFDVSLDSSLRLPFTGTFSSRRPPTPPPLRMKHKNVTFAAPLEEVVEEQLGTSEAPTEIVAATNAPESDELKRLELVHELARGNGLVDIPHCPDERPTVGARPAPNHASLLDVTDQRLSLLSSPLELRPSSSYPRESSPSTAARSRKKHRACDISPSPSLKAASTGRENYLIPIMTALDQIHGVMKSNIQIRFERIDRRAVELRRRILAQTQTDLTSLLDEYEVRHVL</sequence>
<name>A0ACC0UGH0_9AGAM</name>
<organism evidence="1 2">
    <name type="scientific">Russula earlei</name>
    <dbReference type="NCBI Taxonomy" id="71964"/>
    <lineage>
        <taxon>Eukaryota</taxon>
        <taxon>Fungi</taxon>
        <taxon>Dikarya</taxon>
        <taxon>Basidiomycota</taxon>
        <taxon>Agaricomycotina</taxon>
        <taxon>Agaricomycetes</taxon>
        <taxon>Russulales</taxon>
        <taxon>Russulaceae</taxon>
        <taxon>Russula</taxon>
    </lineage>
</organism>
<evidence type="ECO:0000313" key="1">
    <source>
        <dbReference type="EMBL" id="KAI9510405.1"/>
    </source>
</evidence>
<dbReference type="EMBL" id="JAGFNK010000043">
    <property type="protein sequence ID" value="KAI9510405.1"/>
    <property type="molecule type" value="Genomic_DNA"/>
</dbReference>
<dbReference type="Proteomes" id="UP001207468">
    <property type="component" value="Unassembled WGS sequence"/>
</dbReference>
<protein>
    <submittedName>
        <fullName evidence="1">Uncharacterized protein</fullName>
    </submittedName>
</protein>
<evidence type="ECO:0000313" key="2">
    <source>
        <dbReference type="Proteomes" id="UP001207468"/>
    </source>
</evidence>
<accession>A0ACC0UGH0</accession>